<dbReference type="GO" id="GO:0003887">
    <property type="term" value="F:DNA-directed DNA polymerase activity"/>
    <property type="evidence" value="ECO:0007669"/>
    <property type="project" value="UniProtKB-KW"/>
</dbReference>
<organism evidence="11 12">
    <name type="scientific">Pelobacter propionicus (strain DSM 2379 / NBRC 103807 / OttBd1)</name>
    <dbReference type="NCBI Taxonomy" id="338966"/>
    <lineage>
        <taxon>Bacteria</taxon>
        <taxon>Pseudomonadati</taxon>
        <taxon>Thermodesulfobacteriota</taxon>
        <taxon>Desulfuromonadia</taxon>
        <taxon>Desulfuromonadales</taxon>
        <taxon>Desulfuromonadaceae</taxon>
        <taxon>Pelobacter</taxon>
    </lineage>
</organism>
<gene>
    <name evidence="11" type="ordered locus">Ppro_1733</name>
</gene>
<feature type="domain" description="DNA polymerase III delta N-terminal" evidence="9">
    <location>
        <begin position="21"/>
        <end position="135"/>
    </location>
</feature>
<comment type="catalytic activity">
    <reaction evidence="8">
        <text>DNA(n) + a 2'-deoxyribonucleoside 5'-triphosphate = DNA(n+1) + diphosphate</text>
        <dbReference type="Rhea" id="RHEA:22508"/>
        <dbReference type="Rhea" id="RHEA-COMP:17339"/>
        <dbReference type="Rhea" id="RHEA-COMP:17340"/>
        <dbReference type="ChEBI" id="CHEBI:33019"/>
        <dbReference type="ChEBI" id="CHEBI:61560"/>
        <dbReference type="ChEBI" id="CHEBI:173112"/>
        <dbReference type="EC" id="2.7.7.7"/>
    </reaction>
</comment>
<proteinExistence type="inferred from homology"/>
<comment type="similarity">
    <text evidence="7">Belongs to the DNA polymerase HolA subunit family.</text>
</comment>
<evidence type="ECO:0000256" key="2">
    <source>
        <dbReference type="ARBA" id="ARBA00017703"/>
    </source>
</evidence>
<dbReference type="PANTHER" id="PTHR34388:SF1">
    <property type="entry name" value="DNA POLYMERASE III SUBUNIT DELTA"/>
    <property type="match status" value="1"/>
</dbReference>
<evidence type="ECO:0000256" key="1">
    <source>
        <dbReference type="ARBA" id="ARBA00012417"/>
    </source>
</evidence>
<dbReference type="NCBIfam" id="TIGR01128">
    <property type="entry name" value="holA"/>
    <property type="match status" value="1"/>
</dbReference>
<evidence type="ECO:0000259" key="9">
    <source>
        <dbReference type="Pfam" id="PF06144"/>
    </source>
</evidence>
<dbReference type="InterPro" id="IPR008921">
    <property type="entry name" value="DNA_pol3_clamp-load_cplx_C"/>
</dbReference>
<dbReference type="KEGG" id="ppd:Ppro_1733"/>
<evidence type="ECO:0000256" key="5">
    <source>
        <dbReference type="ARBA" id="ARBA00022705"/>
    </source>
</evidence>
<evidence type="ECO:0000256" key="3">
    <source>
        <dbReference type="ARBA" id="ARBA00022679"/>
    </source>
</evidence>
<dbReference type="HOGENOM" id="CLU_044694_2_1_7"/>
<dbReference type="OrthoDB" id="9769782at2"/>
<evidence type="ECO:0000256" key="8">
    <source>
        <dbReference type="ARBA" id="ARBA00049244"/>
    </source>
</evidence>
<dbReference type="SUPFAM" id="SSF52540">
    <property type="entry name" value="P-loop containing nucleoside triphosphate hydrolases"/>
    <property type="match status" value="1"/>
</dbReference>
<dbReference type="InterPro" id="IPR048466">
    <property type="entry name" value="DNA_pol3_delta-like_C"/>
</dbReference>
<dbReference type="EMBL" id="CP000482">
    <property type="protein sequence ID" value="ABK99345.1"/>
    <property type="molecule type" value="Genomic_DNA"/>
</dbReference>
<evidence type="ECO:0000256" key="7">
    <source>
        <dbReference type="ARBA" id="ARBA00034754"/>
    </source>
</evidence>
<dbReference type="PANTHER" id="PTHR34388">
    <property type="entry name" value="DNA POLYMERASE III SUBUNIT DELTA"/>
    <property type="match status" value="1"/>
</dbReference>
<dbReference type="GO" id="GO:0006261">
    <property type="term" value="P:DNA-templated DNA replication"/>
    <property type="evidence" value="ECO:0007669"/>
    <property type="project" value="TreeGrafter"/>
</dbReference>
<dbReference type="Pfam" id="PF21694">
    <property type="entry name" value="DNA_pol3_delta_C"/>
    <property type="match status" value="1"/>
</dbReference>
<dbReference type="GO" id="GO:0009360">
    <property type="term" value="C:DNA polymerase III complex"/>
    <property type="evidence" value="ECO:0007669"/>
    <property type="project" value="InterPro"/>
</dbReference>
<dbReference type="AlphaFoldDB" id="A1APS5"/>
<evidence type="ECO:0000256" key="6">
    <source>
        <dbReference type="ARBA" id="ARBA00022932"/>
    </source>
</evidence>
<dbReference type="Proteomes" id="UP000006732">
    <property type="component" value="Chromosome"/>
</dbReference>
<dbReference type="InterPro" id="IPR010372">
    <property type="entry name" value="DNA_pol3_delta_N"/>
</dbReference>
<dbReference type="InterPro" id="IPR027417">
    <property type="entry name" value="P-loop_NTPase"/>
</dbReference>
<dbReference type="InterPro" id="IPR005790">
    <property type="entry name" value="DNA_polIII_delta"/>
</dbReference>
<accession>A1APS5</accession>
<dbReference type="Gene3D" id="1.10.8.60">
    <property type="match status" value="1"/>
</dbReference>
<feature type="domain" description="DNA polymerase III delta subunit-like C-terminal" evidence="10">
    <location>
        <begin position="210"/>
        <end position="314"/>
    </location>
</feature>
<name>A1APS5_PELPD</name>
<keyword evidence="4 11" id="KW-0548">Nucleotidyltransferase</keyword>
<dbReference type="GO" id="GO:0003677">
    <property type="term" value="F:DNA binding"/>
    <property type="evidence" value="ECO:0007669"/>
    <property type="project" value="InterPro"/>
</dbReference>
<dbReference type="Gene3D" id="1.20.272.10">
    <property type="match status" value="1"/>
</dbReference>
<dbReference type="EC" id="2.7.7.7" evidence="1"/>
<reference evidence="11 12" key="1">
    <citation type="submission" date="2006-10" db="EMBL/GenBank/DDBJ databases">
        <title>Complete sequence of chromosome of Pelobacter propionicus DSM 2379.</title>
        <authorList>
            <consortium name="US DOE Joint Genome Institute"/>
            <person name="Copeland A."/>
            <person name="Lucas S."/>
            <person name="Lapidus A."/>
            <person name="Barry K."/>
            <person name="Detter J.C."/>
            <person name="Glavina del Rio T."/>
            <person name="Hammon N."/>
            <person name="Israni S."/>
            <person name="Dalin E."/>
            <person name="Tice H."/>
            <person name="Pitluck S."/>
            <person name="Saunders E."/>
            <person name="Brettin T."/>
            <person name="Bruce D."/>
            <person name="Han C."/>
            <person name="Tapia R."/>
            <person name="Schmutz J."/>
            <person name="Larimer F."/>
            <person name="Land M."/>
            <person name="Hauser L."/>
            <person name="Kyrpides N."/>
            <person name="Kim E."/>
            <person name="Lovley D."/>
            <person name="Richardson P."/>
        </authorList>
    </citation>
    <scope>NUCLEOTIDE SEQUENCE [LARGE SCALE GENOMIC DNA]</scope>
    <source>
        <strain evidence="12">DSM 2379 / NBRC 103807 / OttBd1</strain>
    </source>
</reference>
<evidence type="ECO:0000259" key="10">
    <source>
        <dbReference type="Pfam" id="PF21694"/>
    </source>
</evidence>
<keyword evidence="5" id="KW-0235">DNA replication</keyword>
<dbReference type="RefSeq" id="WP_011735622.1">
    <property type="nucleotide sequence ID" value="NC_008609.1"/>
</dbReference>
<dbReference type="STRING" id="338966.Ppro_1733"/>
<keyword evidence="3 11" id="KW-0808">Transferase</keyword>
<dbReference type="Pfam" id="PF06144">
    <property type="entry name" value="DNA_pol3_delta"/>
    <property type="match status" value="1"/>
</dbReference>
<keyword evidence="12" id="KW-1185">Reference proteome</keyword>
<protein>
    <recommendedName>
        <fullName evidence="2">DNA polymerase III subunit delta</fullName>
        <ecNumber evidence="1">2.7.7.7</ecNumber>
    </recommendedName>
</protein>
<keyword evidence="6" id="KW-0239">DNA-directed DNA polymerase</keyword>
<dbReference type="eggNOG" id="COG1466">
    <property type="taxonomic scope" value="Bacteria"/>
</dbReference>
<sequence>MTPQELETSIRGGRLPLLCYLYGEESFLIERATRLLLEKAVDPSLKDFNFNVFFGNESRGIDIVDAALTLPMFAERRAVLVKRAELLKVDALEVLLEYLRNPATGTCLVFNGLKIDQRKKFFQELKKQGALVEYKRLYENKLSAFILGEAKTQGKPMEPAAADLLSFLIGNNLQELSSQIEKLVLYAGDRPRITLDDVREVASSSKAFTVFELARYLGIRDLSSALKSLDTLFRNGEEVPMMLGALARHFRQLWRVRELLDQGVPQSDIGRQVGINPYFLGEYLQQARNFPRPELSSIFEELYRCDLASKSGGHPYTLMHGLVTGICGGSVGQAVDGG</sequence>
<dbReference type="SUPFAM" id="SSF48019">
    <property type="entry name" value="post-AAA+ oligomerization domain-like"/>
    <property type="match status" value="1"/>
</dbReference>
<dbReference type="Gene3D" id="3.40.50.300">
    <property type="entry name" value="P-loop containing nucleotide triphosphate hydrolases"/>
    <property type="match status" value="1"/>
</dbReference>
<evidence type="ECO:0000256" key="4">
    <source>
        <dbReference type="ARBA" id="ARBA00022695"/>
    </source>
</evidence>
<evidence type="ECO:0000313" key="12">
    <source>
        <dbReference type="Proteomes" id="UP000006732"/>
    </source>
</evidence>
<evidence type="ECO:0000313" key="11">
    <source>
        <dbReference type="EMBL" id="ABK99345.1"/>
    </source>
</evidence>